<evidence type="ECO:0000259" key="2">
    <source>
        <dbReference type="Pfam" id="PF10145"/>
    </source>
</evidence>
<feature type="domain" description="Phage tail tape measure protein" evidence="2">
    <location>
        <begin position="98"/>
        <end position="288"/>
    </location>
</feature>
<keyword evidence="1" id="KW-0812">Transmembrane</keyword>
<organism evidence="3 4">
    <name type="scientific">Pseudonocardia hydrocarbonoxydans</name>
    <dbReference type="NCBI Taxonomy" id="76726"/>
    <lineage>
        <taxon>Bacteria</taxon>
        <taxon>Bacillati</taxon>
        <taxon>Actinomycetota</taxon>
        <taxon>Actinomycetes</taxon>
        <taxon>Pseudonocardiales</taxon>
        <taxon>Pseudonocardiaceae</taxon>
        <taxon>Pseudonocardia</taxon>
    </lineage>
</organism>
<feature type="transmembrane region" description="Helical" evidence="1">
    <location>
        <begin position="353"/>
        <end position="377"/>
    </location>
</feature>
<sequence length="697" mass="71082">MNIGELVAILRVDDSELEAGVDRGEERMRRMGGVAAAAGAAAGAALGAGLSSAMAGAIEMDTANARLQAQLGLTTEQAEQAGTLAGELWAGGFASNVEVANEAIRGVAQNMGVAVDSVDMQPLAEQALTLSDVFGVEVAESTRAAGQAMRNLGMDGSTAMDLIAVVTRTGGDRADDLADSLTEFSPMFQKLGLSGEQNFGIINQLLAAGAKNTDVAAGAIEEFSIRATDGSATAAASFEALGFNAEQMTAIFARGGPEAAAAFDDVVDKLRTTEGQANASEIAFGLFGTKAEELQGSLYALDPSEAVASMGDFAGTLDEAGDVMAETAEKKLQRVSAGFTNFTNGLIETEGPLGMVAAAVAGFGPAALSMIASLGMIGMAFGPLLLRAAVFTGQMLMTAGSTVLSWAMMAASSIASAAVMAASWLIAIAPIALVIAAVVGLAFLIYSNWEQISAWTSAAWGSICAFVADAWNQIVGFVQGGVENAKAKIAWFASLPLLFGQWFAGAVSAAGAKINELLGWLGSLPGRALGILGGLGSLLYNSGSALISGFWNGLTARWNQLMAWVRGAMANLRALWPFSPAKEGPFSGSGYVTYSGKALTGDFAASLRKGMPGVVDAARGVMGGAHAALTADMDATATGLPGNGWLSRATPGNTSTRHGDRVIQVTVNNPVAERASDTLGRRARTLAALGPFGGATR</sequence>
<feature type="transmembrane region" description="Helical" evidence="1">
    <location>
        <begin position="489"/>
        <end position="510"/>
    </location>
</feature>
<protein>
    <recommendedName>
        <fullName evidence="2">Phage tail tape measure protein domain-containing protein</fullName>
    </recommendedName>
</protein>
<dbReference type="AlphaFoldDB" id="A0A4Y3WXF1"/>
<feature type="transmembrane region" description="Helical" evidence="1">
    <location>
        <begin position="517"/>
        <end position="540"/>
    </location>
</feature>
<keyword evidence="1" id="KW-1133">Transmembrane helix</keyword>
<dbReference type="Pfam" id="PF10145">
    <property type="entry name" value="PhageMin_Tail"/>
    <property type="match status" value="1"/>
</dbReference>
<keyword evidence="4" id="KW-1185">Reference proteome</keyword>
<feature type="transmembrane region" description="Helical" evidence="1">
    <location>
        <begin position="458"/>
        <end position="477"/>
    </location>
</feature>
<evidence type="ECO:0000256" key="1">
    <source>
        <dbReference type="SAM" id="Phobius"/>
    </source>
</evidence>
<dbReference type="EMBL" id="BJNG01000057">
    <property type="protein sequence ID" value="GEC22800.1"/>
    <property type="molecule type" value="Genomic_DNA"/>
</dbReference>
<dbReference type="OrthoDB" id="3765294at2"/>
<keyword evidence="1" id="KW-0472">Membrane</keyword>
<reference evidence="3 4" key="1">
    <citation type="submission" date="2019-06" db="EMBL/GenBank/DDBJ databases">
        <title>Whole genome shotgun sequence of Pseudonocardia hydrocarbonoxydans NBRC 14498.</title>
        <authorList>
            <person name="Hosoyama A."/>
            <person name="Uohara A."/>
            <person name="Ohji S."/>
            <person name="Ichikawa N."/>
        </authorList>
    </citation>
    <scope>NUCLEOTIDE SEQUENCE [LARGE SCALE GENOMIC DNA]</scope>
    <source>
        <strain evidence="3 4">NBRC 14498</strain>
    </source>
</reference>
<gene>
    <name evidence="3" type="ORF">PHY01_50830</name>
</gene>
<accession>A0A4Y3WXF1</accession>
<dbReference type="InterPro" id="IPR010090">
    <property type="entry name" value="Phage_tape_meas"/>
</dbReference>
<evidence type="ECO:0000313" key="4">
    <source>
        <dbReference type="Proteomes" id="UP000320338"/>
    </source>
</evidence>
<comment type="caution">
    <text evidence="3">The sequence shown here is derived from an EMBL/GenBank/DDBJ whole genome shotgun (WGS) entry which is preliminary data.</text>
</comment>
<feature type="transmembrane region" description="Helical" evidence="1">
    <location>
        <begin position="421"/>
        <end position="446"/>
    </location>
</feature>
<proteinExistence type="predicted"/>
<dbReference type="RefSeq" id="WP_141282618.1">
    <property type="nucleotide sequence ID" value="NZ_BAAARZ010000076.1"/>
</dbReference>
<evidence type="ECO:0000313" key="3">
    <source>
        <dbReference type="EMBL" id="GEC22800.1"/>
    </source>
</evidence>
<name>A0A4Y3WXF1_9PSEU</name>
<dbReference type="Proteomes" id="UP000320338">
    <property type="component" value="Unassembled WGS sequence"/>
</dbReference>